<keyword evidence="1" id="KW-0812">Transmembrane</keyword>
<dbReference type="RefSeq" id="WP_185987826.1">
    <property type="nucleotide sequence ID" value="NZ_BAAALZ010000001.1"/>
</dbReference>
<reference evidence="2 3" key="1">
    <citation type="submission" date="2020-07" db="EMBL/GenBank/DDBJ databases">
        <title>Sequencing the genomes of 1000 actinobacteria strains.</title>
        <authorList>
            <person name="Klenk H.-P."/>
        </authorList>
    </citation>
    <scope>NUCLEOTIDE SEQUENCE [LARGE SCALE GENOMIC DNA]</scope>
    <source>
        <strain evidence="2 3">DSM 17380</strain>
    </source>
</reference>
<proteinExistence type="predicted"/>
<accession>A0A852RGX6</accession>
<feature type="transmembrane region" description="Helical" evidence="1">
    <location>
        <begin position="20"/>
        <end position="45"/>
    </location>
</feature>
<keyword evidence="1" id="KW-0472">Membrane</keyword>
<dbReference type="Proteomes" id="UP000586095">
    <property type="component" value="Unassembled WGS sequence"/>
</dbReference>
<organism evidence="2 3">
    <name type="scientific">Leucobacter aridicollis</name>
    <dbReference type="NCBI Taxonomy" id="283878"/>
    <lineage>
        <taxon>Bacteria</taxon>
        <taxon>Bacillati</taxon>
        <taxon>Actinomycetota</taxon>
        <taxon>Actinomycetes</taxon>
        <taxon>Micrococcales</taxon>
        <taxon>Microbacteriaceae</taxon>
        <taxon>Leucobacter</taxon>
    </lineage>
</organism>
<evidence type="ECO:0000313" key="2">
    <source>
        <dbReference type="EMBL" id="NYD28110.1"/>
    </source>
</evidence>
<evidence type="ECO:0008006" key="4">
    <source>
        <dbReference type="Google" id="ProtNLM"/>
    </source>
</evidence>
<protein>
    <recommendedName>
        <fullName evidence="4">Adhesin domain-containing protein</fullName>
    </recommendedName>
</protein>
<comment type="caution">
    <text evidence="2">The sequence shown here is derived from an EMBL/GenBank/DDBJ whole genome shotgun (WGS) entry which is preliminary data.</text>
</comment>
<name>A0A852RGX6_9MICO</name>
<gene>
    <name evidence="2" type="ORF">BJ960_002913</name>
</gene>
<evidence type="ECO:0000313" key="3">
    <source>
        <dbReference type="Proteomes" id="UP000586095"/>
    </source>
</evidence>
<evidence type="ECO:0000256" key="1">
    <source>
        <dbReference type="SAM" id="Phobius"/>
    </source>
</evidence>
<keyword evidence="3" id="KW-1185">Reference proteome</keyword>
<sequence length="286" mass="28947">MSMYSAPTGPPSPRRGIGVVGIVTAVVGGVVLLGLGASAAVGIALSSQRSDLSQSEAGAMVDADGATSLDLNIGVAELTVQFGTVQGATLEARGGSAEKWELGRDGDSITVRAPRAERSGFCFLGVCPSTRGQHVQATLTLPNELANRTIDADIRVGVGEVKAEGKFGELNLKVDAGEATVSGSATSLTANVGVGTVQGELADVQTVDADVSLGDLELRLTGAQPVDVGLNVSAGSISLEVPDGVYDVTQRGGIGTIENRLTTSPGAPNRISAQVELGDILLRATR</sequence>
<dbReference type="AlphaFoldDB" id="A0A852RGX6"/>
<keyword evidence="1" id="KW-1133">Transmembrane helix</keyword>
<dbReference type="EMBL" id="JACCBD010000001">
    <property type="protein sequence ID" value="NYD28110.1"/>
    <property type="molecule type" value="Genomic_DNA"/>
</dbReference>